<evidence type="ECO:0008006" key="5">
    <source>
        <dbReference type="Google" id="ProtNLM"/>
    </source>
</evidence>
<evidence type="ECO:0000313" key="4">
    <source>
        <dbReference type="Proteomes" id="UP000430670"/>
    </source>
</evidence>
<feature type="domain" description="Antirepressor protein C-terminal" evidence="1">
    <location>
        <begin position="146"/>
        <end position="246"/>
    </location>
</feature>
<dbReference type="RefSeq" id="WP_155477112.1">
    <property type="nucleotide sequence ID" value="NZ_WNKU01000018.1"/>
</dbReference>
<dbReference type="Proteomes" id="UP000430670">
    <property type="component" value="Unassembled WGS sequence"/>
</dbReference>
<dbReference type="Pfam" id="PF03374">
    <property type="entry name" value="ANT"/>
    <property type="match status" value="1"/>
</dbReference>
<accession>A0A6I3SM38</accession>
<proteinExistence type="predicted"/>
<comment type="caution">
    <text evidence="3">The sequence shown here is derived from an EMBL/GenBank/DDBJ whole genome shotgun (WGS) entry which is preliminary data.</text>
</comment>
<dbReference type="AlphaFoldDB" id="A0A6I3SM38"/>
<keyword evidence="4" id="KW-1185">Reference proteome</keyword>
<name>A0A6I3SM38_HELMO</name>
<feature type="domain" description="KilA-N DNA-binding" evidence="2">
    <location>
        <begin position="5"/>
        <end position="90"/>
    </location>
</feature>
<evidence type="ECO:0000259" key="1">
    <source>
        <dbReference type="Pfam" id="PF03374"/>
    </source>
</evidence>
<dbReference type="Pfam" id="PF10543">
    <property type="entry name" value="ORF6N"/>
    <property type="match status" value="1"/>
</dbReference>
<dbReference type="GO" id="GO:0003677">
    <property type="term" value="F:DNA binding"/>
    <property type="evidence" value="ECO:0007669"/>
    <property type="project" value="InterPro"/>
</dbReference>
<dbReference type="EMBL" id="WNKU01000018">
    <property type="protein sequence ID" value="MTV50020.1"/>
    <property type="molecule type" value="Genomic_DNA"/>
</dbReference>
<protein>
    <recommendedName>
        <fullName evidence="5">Phage antirepressor protein YoqD, KilAC domain</fullName>
    </recommendedName>
</protein>
<dbReference type="InterPro" id="IPR005039">
    <property type="entry name" value="Ant_C"/>
</dbReference>
<reference evidence="3 4" key="1">
    <citation type="submission" date="2019-11" db="EMBL/GenBank/DDBJ databases">
        <title>Whole-genome sequence of a the green, strictly anaerobic photosynthetic bacterium Heliobacillus mobilis DSM 6151.</title>
        <authorList>
            <person name="Kyndt J.A."/>
            <person name="Meyer T.E."/>
        </authorList>
    </citation>
    <scope>NUCLEOTIDE SEQUENCE [LARGE SCALE GENOMIC DNA]</scope>
    <source>
        <strain evidence="3 4">DSM 6151</strain>
    </source>
</reference>
<dbReference type="InterPro" id="IPR018873">
    <property type="entry name" value="KilA-N_DNA-bd_domain"/>
</dbReference>
<evidence type="ECO:0000313" key="3">
    <source>
        <dbReference type="EMBL" id="MTV50020.1"/>
    </source>
</evidence>
<dbReference type="OrthoDB" id="9812611at2"/>
<organism evidence="3 4">
    <name type="scientific">Heliobacterium mobile</name>
    <name type="common">Heliobacillus mobilis</name>
    <dbReference type="NCBI Taxonomy" id="28064"/>
    <lineage>
        <taxon>Bacteria</taxon>
        <taxon>Bacillati</taxon>
        <taxon>Bacillota</taxon>
        <taxon>Clostridia</taxon>
        <taxon>Eubacteriales</taxon>
        <taxon>Heliobacteriaceae</taxon>
        <taxon>Heliobacterium</taxon>
    </lineage>
</organism>
<gene>
    <name evidence="3" type="ORF">GJ688_13670</name>
</gene>
<sequence>MKSLQVLEMNGQRLLTTAQLADAYEADMKKINDNFQNNKDRYTKEKHYYALTGDDLKEFKRAYPKISGNLKFAPVLYLWTEKGAWLHAKSLNTDRAWEAYEMLVDEYYRMKEQLPQSEPQYELPSNFAEALRQLADSVEENQRLREKIEEQAPKVNAYQTFMSAVNVLPVNEIAKSMELGPNTLFNLMRDWKLMFKNQEGYNIPYQHFIKAGCFTVKTKTFWKNGVSLNSSRTFVTPKGQDLIFRLARKYNLIKGGQSK</sequence>
<evidence type="ECO:0000259" key="2">
    <source>
        <dbReference type="Pfam" id="PF10543"/>
    </source>
</evidence>